<name>A0A9R0I5K6_SPIOL</name>
<accession>A0A9R0I5K6</accession>
<feature type="domain" description="F-box associated beta-propeller type 3" evidence="1">
    <location>
        <begin position="68"/>
        <end position="266"/>
    </location>
</feature>
<evidence type="ECO:0000259" key="1">
    <source>
        <dbReference type="Pfam" id="PF08268"/>
    </source>
</evidence>
<reference evidence="3" key="2">
    <citation type="submission" date="2025-08" db="UniProtKB">
        <authorList>
            <consortium name="RefSeq"/>
        </authorList>
    </citation>
    <scope>IDENTIFICATION</scope>
    <source>
        <tissue evidence="3">Leaf</tissue>
    </source>
</reference>
<keyword evidence="2" id="KW-1185">Reference proteome</keyword>
<dbReference type="PANTHER" id="PTHR31672:SF13">
    <property type="entry name" value="F-BOX PROTEIN CPR30-LIKE"/>
    <property type="match status" value="1"/>
</dbReference>
<dbReference type="Pfam" id="PF08268">
    <property type="entry name" value="FBA_3"/>
    <property type="match status" value="1"/>
</dbReference>
<evidence type="ECO:0000313" key="2">
    <source>
        <dbReference type="Proteomes" id="UP000813463"/>
    </source>
</evidence>
<proteinExistence type="predicted"/>
<dbReference type="SUPFAM" id="SSF81383">
    <property type="entry name" value="F-box domain"/>
    <property type="match status" value="1"/>
</dbReference>
<dbReference type="GeneID" id="110783056"/>
<dbReference type="KEGG" id="soe:110783056"/>
<dbReference type="InterPro" id="IPR017451">
    <property type="entry name" value="F-box-assoc_interact_dom"/>
</dbReference>
<dbReference type="InterPro" id="IPR036047">
    <property type="entry name" value="F-box-like_dom_sf"/>
</dbReference>
<dbReference type="InterPro" id="IPR050796">
    <property type="entry name" value="SCF_F-box_component"/>
</dbReference>
<gene>
    <name evidence="3" type="primary">LOC110783056</name>
</gene>
<dbReference type="RefSeq" id="XP_021843043.2">
    <property type="nucleotide sequence ID" value="XM_021987351.2"/>
</dbReference>
<dbReference type="AlphaFoldDB" id="A0A9R0I5K6"/>
<dbReference type="Proteomes" id="UP000813463">
    <property type="component" value="Chromosome 3"/>
</dbReference>
<dbReference type="PANTHER" id="PTHR31672">
    <property type="entry name" value="BNACNNG10540D PROTEIN"/>
    <property type="match status" value="1"/>
</dbReference>
<dbReference type="InterPro" id="IPR013187">
    <property type="entry name" value="F-box-assoc_dom_typ3"/>
</dbReference>
<reference evidence="2" key="1">
    <citation type="journal article" date="2021" name="Nat. Commun.">
        <title>Genomic analyses provide insights into spinach domestication and the genetic basis of agronomic traits.</title>
        <authorList>
            <person name="Cai X."/>
            <person name="Sun X."/>
            <person name="Xu C."/>
            <person name="Sun H."/>
            <person name="Wang X."/>
            <person name="Ge C."/>
            <person name="Zhang Z."/>
            <person name="Wang Q."/>
            <person name="Fei Z."/>
            <person name="Jiao C."/>
            <person name="Wang Q."/>
        </authorList>
    </citation>
    <scope>NUCLEOTIDE SEQUENCE [LARGE SCALE GENOMIC DNA]</scope>
    <source>
        <strain evidence="2">cv. Varoflay</strain>
    </source>
</reference>
<evidence type="ECO:0000313" key="3">
    <source>
        <dbReference type="RefSeq" id="XP_021843043.2"/>
    </source>
</evidence>
<sequence length="374" mass="42111">MENNENERQIPEDLIIQHILPRLPVKQLVQSKLVCKECNSSISSSNFTLHYTKQPLISHPSFPVQSLFVQYDNTFYLYSCENDDNAQNNLVKLDVDFSLNSGENIELVGCSNGLVCLAEMYGKFFFLYNPATSESHKFYSGDFQILGTNHTNWGFGYDSINDDFKVVRIMSNGETHTVDVYSLKSNVWRKVDFGVERGVLFGEPSLVSDTLYWTMFNMFNMGDRTKVVAFDLVRETFEMYPHLVFCSPGHGVLCVMGGCLAKCSSNPRNEAVFEIVTNPGKVVSVCFECDLKINPRDKLVGFTKTGKVLIAHTHRGMIGLLDRGSKQTLMKFGGQMRTSIEKYVPSQISPLPLSEFPNIPAEGTWADLPLPRGL</sequence>
<organism evidence="2 3">
    <name type="scientific">Spinacia oleracea</name>
    <name type="common">Spinach</name>
    <dbReference type="NCBI Taxonomy" id="3562"/>
    <lineage>
        <taxon>Eukaryota</taxon>
        <taxon>Viridiplantae</taxon>
        <taxon>Streptophyta</taxon>
        <taxon>Embryophyta</taxon>
        <taxon>Tracheophyta</taxon>
        <taxon>Spermatophyta</taxon>
        <taxon>Magnoliopsida</taxon>
        <taxon>eudicotyledons</taxon>
        <taxon>Gunneridae</taxon>
        <taxon>Pentapetalae</taxon>
        <taxon>Caryophyllales</taxon>
        <taxon>Chenopodiaceae</taxon>
        <taxon>Chenopodioideae</taxon>
        <taxon>Anserineae</taxon>
        <taxon>Spinacia</taxon>
    </lineage>
</organism>
<dbReference type="NCBIfam" id="TIGR01640">
    <property type="entry name" value="F_box_assoc_1"/>
    <property type="match status" value="1"/>
</dbReference>
<protein>
    <submittedName>
        <fullName evidence="3">F-box/kelch-repeat protein At3g23880-like</fullName>
    </submittedName>
</protein>